<dbReference type="Gene3D" id="2.170.150.80">
    <property type="entry name" value="NAC domain"/>
    <property type="match status" value="1"/>
</dbReference>
<feature type="region of interest" description="Disordered" evidence="5">
    <location>
        <begin position="146"/>
        <end position="246"/>
    </location>
</feature>
<evidence type="ECO:0000313" key="8">
    <source>
        <dbReference type="Proteomes" id="UP001396334"/>
    </source>
</evidence>
<feature type="domain" description="NAC" evidence="6">
    <location>
        <begin position="5"/>
        <end position="145"/>
    </location>
</feature>
<dbReference type="Proteomes" id="UP001396334">
    <property type="component" value="Unassembled WGS sequence"/>
</dbReference>
<evidence type="ECO:0000256" key="5">
    <source>
        <dbReference type="SAM" id="MobiDB-lite"/>
    </source>
</evidence>
<evidence type="ECO:0000259" key="6">
    <source>
        <dbReference type="PROSITE" id="PS51005"/>
    </source>
</evidence>
<feature type="compositionally biased region" description="Polar residues" evidence="5">
    <location>
        <begin position="212"/>
        <end position="238"/>
    </location>
</feature>
<keyword evidence="4" id="KW-0539">Nucleus</keyword>
<dbReference type="PANTHER" id="PTHR31719:SF164">
    <property type="entry name" value="NAC DOMAIN-CONTAINING PROTEIN"/>
    <property type="match status" value="1"/>
</dbReference>
<dbReference type="Pfam" id="PF02365">
    <property type="entry name" value="NAM"/>
    <property type="match status" value="1"/>
</dbReference>
<evidence type="ECO:0000313" key="7">
    <source>
        <dbReference type="EMBL" id="KAK8978572.1"/>
    </source>
</evidence>
<keyword evidence="8" id="KW-1185">Reference proteome</keyword>
<accession>A0ABR2NRG0</accession>
<dbReference type="InterPro" id="IPR003441">
    <property type="entry name" value="NAC-dom"/>
</dbReference>
<evidence type="ECO:0000256" key="2">
    <source>
        <dbReference type="ARBA" id="ARBA00023125"/>
    </source>
</evidence>
<comment type="caution">
    <text evidence="7">The sequence shown here is derived from an EMBL/GenBank/DDBJ whole genome shotgun (WGS) entry which is preliminary data.</text>
</comment>
<evidence type="ECO:0000256" key="3">
    <source>
        <dbReference type="ARBA" id="ARBA00023163"/>
    </source>
</evidence>
<proteinExistence type="predicted"/>
<dbReference type="PANTHER" id="PTHR31719">
    <property type="entry name" value="NAC TRANSCRIPTION FACTOR 56"/>
    <property type="match status" value="1"/>
</dbReference>
<feature type="compositionally biased region" description="Basic and acidic residues" evidence="5">
    <location>
        <begin position="199"/>
        <end position="211"/>
    </location>
</feature>
<dbReference type="SUPFAM" id="SSF101941">
    <property type="entry name" value="NAC domain"/>
    <property type="match status" value="1"/>
</dbReference>
<keyword evidence="2" id="KW-0238">DNA-binding</keyword>
<dbReference type="EMBL" id="JBBPBN010000111">
    <property type="protein sequence ID" value="KAK8978572.1"/>
    <property type="molecule type" value="Genomic_DNA"/>
</dbReference>
<evidence type="ECO:0000256" key="1">
    <source>
        <dbReference type="ARBA" id="ARBA00023015"/>
    </source>
</evidence>
<keyword evidence="1" id="KW-0805">Transcription regulation</keyword>
<evidence type="ECO:0000256" key="4">
    <source>
        <dbReference type="ARBA" id="ARBA00023242"/>
    </source>
</evidence>
<keyword evidence="3" id="KW-0804">Transcription</keyword>
<gene>
    <name evidence="7" type="ORF">V6N11_055559</name>
</gene>
<dbReference type="PROSITE" id="PS51005">
    <property type="entry name" value="NAC"/>
    <property type="match status" value="1"/>
</dbReference>
<name>A0ABR2NRG0_9ROSI</name>
<sequence>MSAPQELESLSSKSKEEIFSLFLIPVVVNGEPIPAPCRKLDIYGEDNEPWNIFDKSKRGPFWVFTQLTRMSRSRMERTAGSGFWRAWGNSKVLDEQGQVLGFQKKYTFIGSDQPVDLNNGHWTMTEYSLKNPDLNDQVLCEIKNAYPTTSTPEDPQPRFIPQSSNHRDRDSHDYSAWGSDLSLSLKPSDEETMPNHVHGISDSDTDMRNKDPQFSPNQQDLNQDVTGPNTKTETTAKNVQADRRRF</sequence>
<protein>
    <recommendedName>
        <fullName evidence="6">NAC domain-containing protein</fullName>
    </recommendedName>
</protein>
<reference evidence="7 8" key="1">
    <citation type="journal article" date="2024" name="G3 (Bethesda)">
        <title>Genome assembly of Hibiscus sabdariffa L. provides insights into metabolisms of medicinal natural products.</title>
        <authorList>
            <person name="Kim T."/>
        </authorList>
    </citation>
    <scope>NUCLEOTIDE SEQUENCE [LARGE SCALE GENOMIC DNA]</scope>
    <source>
        <strain evidence="7">TK-2024</strain>
        <tissue evidence="7">Old leaves</tissue>
    </source>
</reference>
<organism evidence="7 8">
    <name type="scientific">Hibiscus sabdariffa</name>
    <name type="common">roselle</name>
    <dbReference type="NCBI Taxonomy" id="183260"/>
    <lineage>
        <taxon>Eukaryota</taxon>
        <taxon>Viridiplantae</taxon>
        <taxon>Streptophyta</taxon>
        <taxon>Embryophyta</taxon>
        <taxon>Tracheophyta</taxon>
        <taxon>Spermatophyta</taxon>
        <taxon>Magnoliopsida</taxon>
        <taxon>eudicotyledons</taxon>
        <taxon>Gunneridae</taxon>
        <taxon>Pentapetalae</taxon>
        <taxon>rosids</taxon>
        <taxon>malvids</taxon>
        <taxon>Malvales</taxon>
        <taxon>Malvaceae</taxon>
        <taxon>Malvoideae</taxon>
        <taxon>Hibiscus</taxon>
    </lineage>
</organism>
<dbReference type="InterPro" id="IPR036093">
    <property type="entry name" value="NAC_dom_sf"/>
</dbReference>